<protein>
    <submittedName>
        <fullName evidence="3">Lipolytic protein G-D-S-L family</fullName>
    </submittedName>
</protein>
<dbReference type="Pfam" id="PF13472">
    <property type="entry name" value="Lipase_GDSL_2"/>
    <property type="match status" value="1"/>
</dbReference>
<dbReference type="InterPro" id="IPR036514">
    <property type="entry name" value="SGNH_hydro_sf"/>
</dbReference>
<accession>A0A068NK13</accession>
<dbReference type="InterPro" id="IPR051532">
    <property type="entry name" value="Ester_Hydrolysis_Enzymes"/>
</dbReference>
<dbReference type="KEGG" id="fgi:OP10G_0434"/>
<dbReference type="CDD" id="cd04502">
    <property type="entry name" value="SGNH_hydrolase_like_7"/>
    <property type="match status" value="1"/>
</dbReference>
<keyword evidence="4" id="KW-1185">Reference proteome</keyword>
<dbReference type="InterPro" id="IPR013830">
    <property type="entry name" value="SGNH_hydro"/>
</dbReference>
<sequence length="231" mass="25701">MGVSNTRAFLFLVAGLAAVAAGQAPQSEKPAPFENEIAKFEVDDLKNPPMKGGIVFVGSSSIRKWTSLQKDFPDWNVINRGFGGSAISDSVRYAHRIVTPYEPRMIVFFAGTNDLASGKSPETVFADYKAFVATIRTKLPRTPIAYISISPAPSRWGNVENVKKTNRLIQEFSTKKRHLIFIDIFPLMLDSQGQPRPELFVEDRLHMNPDGYAIWTKAVTPVIASTLKERN</sequence>
<dbReference type="PANTHER" id="PTHR30383">
    <property type="entry name" value="THIOESTERASE 1/PROTEASE 1/LYSOPHOSPHOLIPASE L1"/>
    <property type="match status" value="1"/>
</dbReference>
<dbReference type="AlphaFoldDB" id="A0A068NK13"/>
<name>A0A068NK13_FIMGI</name>
<evidence type="ECO:0000259" key="2">
    <source>
        <dbReference type="Pfam" id="PF13472"/>
    </source>
</evidence>
<dbReference type="Gene3D" id="3.40.50.1110">
    <property type="entry name" value="SGNH hydrolase"/>
    <property type="match status" value="1"/>
</dbReference>
<dbReference type="PANTHER" id="PTHR30383:SF5">
    <property type="entry name" value="SGNH HYDROLASE-TYPE ESTERASE DOMAIN-CONTAINING PROTEIN"/>
    <property type="match status" value="1"/>
</dbReference>
<feature type="chain" id="PRO_5001651790" evidence="1">
    <location>
        <begin position="21"/>
        <end position="231"/>
    </location>
</feature>
<feature type="signal peptide" evidence="1">
    <location>
        <begin position="1"/>
        <end position="20"/>
    </location>
</feature>
<gene>
    <name evidence="3" type="ORF">OP10G_0434</name>
</gene>
<dbReference type="Proteomes" id="UP000027982">
    <property type="component" value="Chromosome"/>
</dbReference>
<dbReference type="SUPFAM" id="SSF52266">
    <property type="entry name" value="SGNH hydrolase"/>
    <property type="match status" value="1"/>
</dbReference>
<dbReference type="STRING" id="661478.OP10G_0434"/>
<dbReference type="GO" id="GO:0004622">
    <property type="term" value="F:phosphatidylcholine lysophospholipase activity"/>
    <property type="evidence" value="ECO:0007669"/>
    <property type="project" value="TreeGrafter"/>
</dbReference>
<evidence type="ECO:0000313" key="3">
    <source>
        <dbReference type="EMBL" id="AIE83802.1"/>
    </source>
</evidence>
<reference evidence="3 4" key="1">
    <citation type="journal article" date="2014" name="PLoS ONE">
        <title>The first complete genome sequence of the class fimbriimonadia in the phylum armatimonadetes.</title>
        <authorList>
            <person name="Hu Z.Y."/>
            <person name="Wang Y.Z."/>
            <person name="Im W.T."/>
            <person name="Wang S.Y."/>
            <person name="Zhao G.P."/>
            <person name="Zheng H.J."/>
            <person name="Quan Z.X."/>
        </authorList>
    </citation>
    <scope>NUCLEOTIDE SEQUENCE [LARGE SCALE GENOMIC DNA]</scope>
    <source>
        <strain evidence="3">Gsoil 348</strain>
    </source>
</reference>
<keyword evidence="1" id="KW-0732">Signal</keyword>
<evidence type="ECO:0000313" key="4">
    <source>
        <dbReference type="Proteomes" id="UP000027982"/>
    </source>
</evidence>
<evidence type="ECO:0000256" key="1">
    <source>
        <dbReference type="SAM" id="SignalP"/>
    </source>
</evidence>
<feature type="domain" description="SGNH hydrolase-type esterase" evidence="2">
    <location>
        <begin position="67"/>
        <end position="214"/>
    </location>
</feature>
<dbReference type="eggNOG" id="COG2755">
    <property type="taxonomic scope" value="Bacteria"/>
</dbReference>
<dbReference type="HOGENOM" id="CLU_051989_4_0_0"/>
<proteinExistence type="predicted"/>
<organism evidence="3 4">
    <name type="scientific">Fimbriimonas ginsengisoli Gsoil 348</name>
    <dbReference type="NCBI Taxonomy" id="661478"/>
    <lineage>
        <taxon>Bacteria</taxon>
        <taxon>Bacillati</taxon>
        <taxon>Armatimonadota</taxon>
        <taxon>Fimbriimonadia</taxon>
        <taxon>Fimbriimonadales</taxon>
        <taxon>Fimbriimonadaceae</taxon>
        <taxon>Fimbriimonas</taxon>
    </lineage>
</organism>
<dbReference type="EMBL" id="CP007139">
    <property type="protein sequence ID" value="AIE83802.1"/>
    <property type="molecule type" value="Genomic_DNA"/>
</dbReference>